<dbReference type="EMBL" id="JEMB01002397">
    <property type="protein sequence ID" value="KYF81428.1"/>
    <property type="molecule type" value="Genomic_DNA"/>
</dbReference>
<keyword evidence="3" id="KW-0347">Helicase</keyword>
<sequence>MDAALELLLPLAERCGGDLDRFLIEVAVSSEVDAWDPRADRISLLTLHAAKGLEFRVVFLVGCEDGLLPLRFPGRGETDIDEERRLFYVGMTRARERLFLTRALQRARHGKVLETEVSPFVREVEERLLLRVGPAPEAQKKRAGADRQMKLF</sequence>
<evidence type="ECO:0000313" key="7">
    <source>
        <dbReference type="EMBL" id="KYF81428.1"/>
    </source>
</evidence>
<keyword evidence="1" id="KW-0547">Nucleotide-binding</keyword>
<dbReference type="Gene3D" id="3.40.50.300">
    <property type="entry name" value="P-loop containing nucleotide triphosphate hydrolases"/>
    <property type="match status" value="1"/>
</dbReference>
<dbReference type="InterPro" id="IPR027417">
    <property type="entry name" value="P-loop_NTPase"/>
</dbReference>
<evidence type="ECO:0000256" key="3">
    <source>
        <dbReference type="ARBA" id="ARBA00022806"/>
    </source>
</evidence>
<reference evidence="7 8" key="1">
    <citation type="submission" date="2014-02" db="EMBL/GenBank/DDBJ databases">
        <title>The small core and large imbalanced accessory genome model reveals a collaborative survival strategy of Sorangium cellulosum strains in nature.</title>
        <authorList>
            <person name="Han K."/>
            <person name="Peng R."/>
            <person name="Blom J."/>
            <person name="Li Y.-Z."/>
        </authorList>
    </citation>
    <scope>NUCLEOTIDE SEQUENCE [LARGE SCALE GENOMIC DNA]</scope>
    <source>
        <strain evidence="7 8">So0011-07</strain>
    </source>
</reference>
<gene>
    <name evidence="7" type="ORF">BE17_16725</name>
</gene>
<dbReference type="GO" id="GO:0000725">
    <property type="term" value="P:recombinational repair"/>
    <property type="evidence" value="ECO:0007669"/>
    <property type="project" value="TreeGrafter"/>
</dbReference>
<organism evidence="7 8">
    <name type="scientific">Sorangium cellulosum</name>
    <name type="common">Polyangium cellulosum</name>
    <dbReference type="NCBI Taxonomy" id="56"/>
    <lineage>
        <taxon>Bacteria</taxon>
        <taxon>Pseudomonadati</taxon>
        <taxon>Myxococcota</taxon>
        <taxon>Polyangia</taxon>
        <taxon>Polyangiales</taxon>
        <taxon>Polyangiaceae</taxon>
        <taxon>Sorangium</taxon>
    </lineage>
</organism>
<dbReference type="GO" id="GO:0043138">
    <property type="term" value="F:3'-5' DNA helicase activity"/>
    <property type="evidence" value="ECO:0007669"/>
    <property type="project" value="TreeGrafter"/>
</dbReference>
<evidence type="ECO:0000256" key="5">
    <source>
        <dbReference type="ARBA" id="ARBA00034923"/>
    </source>
</evidence>
<dbReference type="SUPFAM" id="SSF52540">
    <property type="entry name" value="P-loop containing nucleoside triphosphate hydrolases"/>
    <property type="match status" value="1"/>
</dbReference>
<evidence type="ECO:0000259" key="6">
    <source>
        <dbReference type="Pfam" id="PF13361"/>
    </source>
</evidence>
<keyword evidence="2" id="KW-0378">Hydrolase</keyword>
<accession>A0A150RNW0</accession>
<evidence type="ECO:0000256" key="2">
    <source>
        <dbReference type="ARBA" id="ARBA00022801"/>
    </source>
</evidence>
<dbReference type="InterPro" id="IPR014017">
    <property type="entry name" value="DNA_helicase_UvrD-like_C"/>
</dbReference>
<proteinExistence type="predicted"/>
<keyword evidence="4" id="KW-0067">ATP-binding</keyword>
<evidence type="ECO:0000256" key="1">
    <source>
        <dbReference type="ARBA" id="ARBA00022741"/>
    </source>
</evidence>
<dbReference type="PANTHER" id="PTHR11070:SF2">
    <property type="entry name" value="ATP-DEPENDENT DNA HELICASE SRS2"/>
    <property type="match status" value="1"/>
</dbReference>
<dbReference type="Pfam" id="PF13361">
    <property type="entry name" value="UvrD_C"/>
    <property type="match status" value="1"/>
</dbReference>
<evidence type="ECO:0000256" key="4">
    <source>
        <dbReference type="ARBA" id="ARBA00022840"/>
    </source>
</evidence>
<protein>
    <recommendedName>
        <fullName evidence="5">DNA 3'-5' helicase II</fullName>
    </recommendedName>
</protein>
<dbReference type="Gene3D" id="1.10.486.10">
    <property type="entry name" value="PCRA, domain 4"/>
    <property type="match status" value="1"/>
</dbReference>
<feature type="domain" description="UvrD-like helicase C-terminal" evidence="6">
    <location>
        <begin position="19"/>
        <end position="102"/>
    </location>
</feature>
<name>A0A150RNW0_SORCE</name>
<dbReference type="GO" id="GO:0016787">
    <property type="term" value="F:hydrolase activity"/>
    <property type="evidence" value="ECO:0007669"/>
    <property type="project" value="UniProtKB-KW"/>
</dbReference>
<dbReference type="Proteomes" id="UP000075635">
    <property type="component" value="Unassembled WGS sequence"/>
</dbReference>
<comment type="caution">
    <text evidence="7">The sequence shown here is derived from an EMBL/GenBank/DDBJ whole genome shotgun (WGS) entry which is preliminary data.</text>
</comment>
<dbReference type="PANTHER" id="PTHR11070">
    <property type="entry name" value="UVRD / RECB / PCRA DNA HELICASE FAMILY MEMBER"/>
    <property type="match status" value="1"/>
</dbReference>
<dbReference type="GO" id="GO:0005524">
    <property type="term" value="F:ATP binding"/>
    <property type="evidence" value="ECO:0007669"/>
    <property type="project" value="UniProtKB-KW"/>
</dbReference>
<evidence type="ECO:0000313" key="8">
    <source>
        <dbReference type="Proteomes" id="UP000075635"/>
    </source>
</evidence>
<dbReference type="InterPro" id="IPR000212">
    <property type="entry name" value="DNA_helicase_UvrD/REP"/>
</dbReference>
<dbReference type="AlphaFoldDB" id="A0A150RNW0"/>
<dbReference type="GO" id="GO:0003677">
    <property type="term" value="F:DNA binding"/>
    <property type="evidence" value="ECO:0007669"/>
    <property type="project" value="InterPro"/>
</dbReference>
<dbReference type="CDD" id="cd18807">
    <property type="entry name" value="SF1_C_UvrD"/>
    <property type="match status" value="1"/>
</dbReference>